<name>A0ACB8UZC6_9EURO</name>
<proteinExistence type="predicted"/>
<evidence type="ECO:0000313" key="1">
    <source>
        <dbReference type="EMBL" id="KAI2387393.1"/>
    </source>
</evidence>
<gene>
    <name evidence="1" type="ORF">LOY88_003082</name>
</gene>
<accession>A0ACB8UZC6</accession>
<dbReference type="EMBL" id="JALBCA010000039">
    <property type="protein sequence ID" value="KAI2387393.1"/>
    <property type="molecule type" value="Genomic_DNA"/>
</dbReference>
<reference evidence="1" key="1">
    <citation type="journal article" date="2022" name="bioRxiv">
        <title>Population genetic analysis of Ophidiomyces ophidiicola, the causative agent of snake fungal disease, indicates recent introductions to the USA.</title>
        <authorList>
            <person name="Ladner J.T."/>
            <person name="Palmer J.M."/>
            <person name="Ettinger C.L."/>
            <person name="Stajich J.E."/>
            <person name="Farrell T.M."/>
            <person name="Glorioso B.M."/>
            <person name="Lawson B."/>
            <person name="Price S.J."/>
            <person name="Stengle A.G."/>
            <person name="Grear D.A."/>
            <person name="Lorch J.M."/>
        </authorList>
    </citation>
    <scope>NUCLEOTIDE SEQUENCE</scope>
    <source>
        <strain evidence="1">NWHC 24266-5</strain>
    </source>
</reference>
<organism evidence="1">
    <name type="scientific">Ophidiomyces ophidiicola</name>
    <dbReference type="NCBI Taxonomy" id="1387563"/>
    <lineage>
        <taxon>Eukaryota</taxon>
        <taxon>Fungi</taxon>
        <taxon>Dikarya</taxon>
        <taxon>Ascomycota</taxon>
        <taxon>Pezizomycotina</taxon>
        <taxon>Eurotiomycetes</taxon>
        <taxon>Eurotiomycetidae</taxon>
        <taxon>Onygenales</taxon>
        <taxon>Onygenaceae</taxon>
        <taxon>Ophidiomyces</taxon>
    </lineage>
</organism>
<sequence>MAQAGEGNEPPLRTSKPAMNRRWQNSPNWRAKTAAPKAHQENSESNARPAQPNFNRDAGHPRFNNRNNRTQGSSSTRTSSKPLEQRNDGPLAAPDIPTSFLEGRRLYVGNMPYMAKREDVEVLFSNATKHGQGYYQIERIDISIDPFTGRNPSFCFVELASKEQATNAMEELDGIDMLGRPVKIKPGVPKTPKPLFGRRGSSGQDEKPPQPFIFDRWGRDDAATHWYGVAEEGRRLFVGGLPRMPNQAAADYEIQKLFYGFKMCAMPPSSLPKANPLLTLPLIISEAISKVVSPHHSKRAQPGSHYFLFVDLESAEEADRAIKVLGGVSAVWGCPVHINKARGNSQKPTERDRWGEGNSNDKPEERQSENNGNSSKSSAWRGSRPRTTTESSINPEQNPLIDIDVLP</sequence>
<comment type="caution">
    <text evidence="1">The sequence shown here is derived from an EMBL/GenBank/DDBJ whole genome shotgun (WGS) entry which is preliminary data.</text>
</comment>
<protein>
    <submittedName>
        <fullName evidence="1">Uncharacterized protein</fullName>
    </submittedName>
</protein>